<dbReference type="EMBL" id="QKZR01000004">
    <property type="protein sequence ID" value="PZX38993.1"/>
    <property type="molecule type" value="Genomic_DNA"/>
</dbReference>
<evidence type="ECO:0000313" key="6">
    <source>
        <dbReference type="Proteomes" id="UP000248584"/>
    </source>
</evidence>
<evidence type="ECO:0000313" key="5">
    <source>
        <dbReference type="EMBL" id="PZX38993.1"/>
    </source>
</evidence>
<dbReference type="RefSeq" id="WP_015360767.1">
    <property type="nucleotide sequence ID" value="NZ_QKZR01000004.1"/>
</dbReference>
<comment type="subcellular location">
    <subcellularLocation>
        <location evidence="1">Cell outer membrane</location>
    </subcellularLocation>
</comment>
<evidence type="ECO:0000256" key="3">
    <source>
        <dbReference type="ARBA" id="ARBA00023237"/>
    </source>
</evidence>
<keyword evidence="6" id="KW-1185">Reference proteome</keyword>
<keyword evidence="3" id="KW-0998">Cell outer membrane</keyword>
<dbReference type="Proteomes" id="UP000248584">
    <property type="component" value="Unassembled WGS sequence"/>
</dbReference>
<evidence type="ECO:0000259" key="4">
    <source>
        <dbReference type="Pfam" id="PF14905"/>
    </source>
</evidence>
<organism evidence="5 6">
    <name type="scientific">Nonlabens dokdonensis</name>
    <dbReference type="NCBI Taxonomy" id="328515"/>
    <lineage>
        <taxon>Bacteria</taxon>
        <taxon>Pseudomonadati</taxon>
        <taxon>Bacteroidota</taxon>
        <taxon>Flavobacteriia</taxon>
        <taxon>Flavobacteriales</taxon>
        <taxon>Flavobacteriaceae</taxon>
        <taxon>Nonlabens</taxon>
    </lineage>
</organism>
<accession>A0ABX5PVS6</accession>
<feature type="domain" description="Outer membrane protein beta-barrel" evidence="4">
    <location>
        <begin position="5"/>
        <end position="128"/>
    </location>
</feature>
<dbReference type="InterPro" id="IPR036942">
    <property type="entry name" value="Beta-barrel_TonB_sf"/>
</dbReference>
<comment type="caution">
    <text evidence="5">The sequence shown here is derived from an EMBL/GenBank/DDBJ whole genome shotgun (WGS) entry which is preliminary data.</text>
</comment>
<protein>
    <submittedName>
        <fullName evidence="5">Outer membrane beta-barrel protein</fullName>
    </submittedName>
</protein>
<dbReference type="InterPro" id="IPR041700">
    <property type="entry name" value="OMP_b-brl_3"/>
</dbReference>
<name>A0ABX5PVS6_9FLAO</name>
<evidence type="ECO:0000256" key="2">
    <source>
        <dbReference type="ARBA" id="ARBA00023136"/>
    </source>
</evidence>
<proteinExistence type="predicted"/>
<reference evidence="5 6" key="1">
    <citation type="submission" date="2018-06" db="EMBL/GenBank/DDBJ databases">
        <title>Genomic Encyclopedia of Archaeal and Bacterial Type Strains, Phase II (KMG-II): from individual species to whole genera.</title>
        <authorList>
            <person name="Goeker M."/>
        </authorList>
    </citation>
    <scope>NUCLEOTIDE SEQUENCE [LARGE SCALE GENOMIC DNA]</scope>
    <source>
        <strain evidence="5 6">DSM 17205</strain>
    </source>
</reference>
<keyword evidence="2" id="KW-0472">Membrane</keyword>
<dbReference type="SUPFAM" id="SSF56935">
    <property type="entry name" value="Porins"/>
    <property type="match status" value="1"/>
</dbReference>
<evidence type="ECO:0000256" key="1">
    <source>
        <dbReference type="ARBA" id="ARBA00004442"/>
    </source>
</evidence>
<sequence length="149" mass="17316">MIVSFSTFTDERNIFIGNTDINPSSVVATELSYTIKISNKFCLYHKLFYRNTANEMLFFLEKQQITIGSETQDIFASTIANIGNYTAYGTELRVSYKPFNWWHMYGELVLNRFRQRGSFRGASFDGDGLLVSRRYNTKLLSRSNRNRSI</sequence>
<dbReference type="Gene3D" id="2.40.170.20">
    <property type="entry name" value="TonB-dependent receptor, beta-barrel domain"/>
    <property type="match status" value="1"/>
</dbReference>
<gene>
    <name evidence="5" type="ORF">LX97_02358</name>
</gene>
<dbReference type="Pfam" id="PF14905">
    <property type="entry name" value="OMP_b-brl_3"/>
    <property type="match status" value="1"/>
</dbReference>